<proteinExistence type="predicted"/>
<evidence type="ECO:0000256" key="1">
    <source>
        <dbReference type="SAM" id="Phobius"/>
    </source>
</evidence>
<evidence type="ECO:0000313" key="2">
    <source>
        <dbReference type="EMBL" id="KAA1426423.1"/>
    </source>
</evidence>
<feature type="transmembrane region" description="Helical" evidence="1">
    <location>
        <begin position="80"/>
        <end position="98"/>
    </location>
</feature>
<dbReference type="EMBL" id="VUJW01000008">
    <property type="protein sequence ID" value="KAA1426423.1"/>
    <property type="molecule type" value="Genomic_DNA"/>
</dbReference>
<keyword evidence="3" id="KW-1185">Reference proteome</keyword>
<sequence>MVTMHRQDDLLHDMREELHDLTHFSEITADRKGRLTLWLTFIALPLVWGVDMIFDFMGVAWEAHVASWANDAFPGTASDLILWVGVVMIALAVCVAVAPHIGGDLLGLAIALLAVNLMWVDGAAHLVFGMIALALCCFAMARMAHGDRDREVGPVS</sequence>
<feature type="transmembrane region" description="Helical" evidence="1">
    <location>
        <begin position="126"/>
        <end position="144"/>
    </location>
</feature>
<keyword evidence="1" id="KW-1133">Transmembrane helix</keyword>
<dbReference type="AlphaFoldDB" id="A0A5B1M0G7"/>
<feature type="transmembrane region" description="Helical" evidence="1">
    <location>
        <begin position="35"/>
        <end position="60"/>
    </location>
</feature>
<gene>
    <name evidence="2" type="ORF">F0U47_13525</name>
</gene>
<dbReference type="Proteomes" id="UP000324351">
    <property type="component" value="Unassembled WGS sequence"/>
</dbReference>
<dbReference type="RefSeq" id="WP_149751005.1">
    <property type="nucleotide sequence ID" value="NZ_VUJW01000008.1"/>
</dbReference>
<reference evidence="2 3" key="1">
    <citation type="submission" date="2019-09" db="EMBL/GenBank/DDBJ databases">
        <title>Nocardioides panacisoli sp. nov., isolated from the soil of a ginseng field.</title>
        <authorList>
            <person name="Cho C."/>
        </authorList>
    </citation>
    <scope>NUCLEOTIDE SEQUENCE [LARGE SCALE GENOMIC DNA]</scope>
    <source>
        <strain evidence="2 3">BN140041</strain>
    </source>
</reference>
<accession>A0A5B1M0G7</accession>
<name>A0A5B1M0G7_9ACTN</name>
<organism evidence="2 3">
    <name type="scientific">Nocardioides antri</name>
    <dbReference type="NCBI Taxonomy" id="2607659"/>
    <lineage>
        <taxon>Bacteria</taxon>
        <taxon>Bacillati</taxon>
        <taxon>Actinomycetota</taxon>
        <taxon>Actinomycetes</taxon>
        <taxon>Propionibacteriales</taxon>
        <taxon>Nocardioidaceae</taxon>
        <taxon>Nocardioides</taxon>
    </lineage>
</organism>
<reference evidence="2 3" key="2">
    <citation type="submission" date="2019-09" db="EMBL/GenBank/DDBJ databases">
        <authorList>
            <person name="Jin C."/>
        </authorList>
    </citation>
    <scope>NUCLEOTIDE SEQUENCE [LARGE SCALE GENOMIC DNA]</scope>
    <source>
        <strain evidence="2 3">BN140041</strain>
    </source>
</reference>
<keyword evidence="1" id="KW-0812">Transmembrane</keyword>
<evidence type="ECO:0000313" key="3">
    <source>
        <dbReference type="Proteomes" id="UP000324351"/>
    </source>
</evidence>
<protein>
    <submittedName>
        <fullName evidence="2">Uncharacterized protein</fullName>
    </submittedName>
</protein>
<comment type="caution">
    <text evidence="2">The sequence shown here is derived from an EMBL/GenBank/DDBJ whole genome shotgun (WGS) entry which is preliminary data.</text>
</comment>
<keyword evidence="1" id="KW-0472">Membrane</keyword>